<feature type="domain" description="Glycosyl transferase family 1" evidence="1">
    <location>
        <begin position="196"/>
        <end position="357"/>
    </location>
</feature>
<keyword evidence="3" id="KW-0808">Transferase</keyword>
<dbReference type="PANTHER" id="PTHR45947">
    <property type="entry name" value="SULFOQUINOVOSYL TRANSFERASE SQD2"/>
    <property type="match status" value="1"/>
</dbReference>
<gene>
    <name evidence="3" type="ORF">GQA94_10985</name>
</gene>
<evidence type="ECO:0000259" key="1">
    <source>
        <dbReference type="Pfam" id="PF00534"/>
    </source>
</evidence>
<evidence type="ECO:0000259" key="2">
    <source>
        <dbReference type="Pfam" id="PF13579"/>
    </source>
</evidence>
<dbReference type="CDD" id="cd03808">
    <property type="entry name" value="GT4_CapM-like"/>
    <property type="match status" value="1"/>
</dbReference>
<dbReference type="Gene3D" id="3.40.50.2000">
    <property type="entry name" value="Glycogen Phosphorylase B"/>
    <property type="match status" value="2"/>
</dbReference>
<organism evidence="3 4">
    <name type="scientific">Stutzerimonas stutzeri</name>
    <name type="common">Pseudomonas stutzeri</name>
    <dbReference type="NCBI Taxonomy" id="316"/>
    <lineage>
        <taxon>Bacteria</taxon>
        <taxon>Pseudomonadati</taxon>
        <taxon>Pseudomonadota</taxon>
        <taxon>Gammaproteobacteria</taxon>
        <taxon>Pseudomonadales</taxon>
        <taxon>Pseudomonadaceae</taxon>
        <taxon>Stutzerimonas</taxon>
    </lineage>
</organism>
<name>A0A6I6LW12_STUST</name>
<reference evidence="3 4" key="1">
    <citation type="submission" date="2019-12" db="EMBL/GenBank/DDBJ databases">
        <title>Complete genome sequence of Pseudomonas stutzeri.</title>
        <authorList>
            <person name="Lim S.R."/>
            <person name="Kim J.H."/>
        </authorList>
    </citation>
    <scope>NUCLEOTIDE SEQUENCE [LARGE SCALE GENOMIC DNA]</scope>
    <source>
        <strain evidence="3 4">PM101005</strain>
    </source>
</reference>
<dbReference type="Pfam" id="PF00534">
    <property type="entry name" value="Glycos_transf_1"/>
    <property type="match status" value="1"/>
</dbReference>
<protein>
    <submittedName>
        <fullName evidence="3">Glycosyltransferase</fullName>
    </submittedName>
</protein>
<sequence length="382" mass="42131">MDDKKLLIVTTVPETFLTILDGQSGFLNKHFSVSLATSPTQGFEQLKSCEGVPVYPLLMKRGISPFRDVHSLLLMILLIRRLRPDVVHSYTPKAGLISMLAARLCSVPTRVHTFTGLIFPTRVGISQRILISIDRLICSCATKIVPESNGVKKDLVKFAVTNKELNVIGNGNIAGVDVGYFNRGAVGVSSAANVMRNALNISSSDFVFCYVGRLNKDKGVAELVKAFASQPDNARLIIVGGLDESAPVSSETLRIIEADKRIHMLGFQVDVRPILYLADILVLPSYREGFPNVILQAGAMELPVIASDISGCNEVIESFKNGWLIPPKDIVALAEAMQVAINTPRNIREHMGAFARNIIENKFERRAHWNRMLGFYKEQIEL</sequence>
<evidence type="ECO:0000313" key="4">
    <source>
        <dbReference type="Proteomes" id="UP000438983"/>
    </source>
</evidence>
<dbReference type="Pfam" id="PF13579">
    <property type="entry name" value="Glyco_trans_4_4"/>
    <property type="match status" value="1"/>
</dbReference>
<feature type="domain" description="Glycosyltransferase subfamily 4-like N-terminal" evidence="2">
    <location>
        <begin position="32"/>
        <end position="171"/>
    </location>
</feature>
<dbReference type="InterPro" id="IPR028098">
    <property type="entry name" value="Glyco_trans_4-like_N"/>
</dbReference>
<accession>A0A6I6LW12</accession>
<dbReference type="InterPro" id="IPR001296">
    <property type="entry name" value="Glyco_trans_1"/>
</dbReference>
<dbReference type="Proteomes" id="UP000438983">
    <property type="component" value="Chromosome"/>
</dbReference>
<dbReference type="SUPFAM" id="SSF53756">
    <property type="entry name" value="UDP-Glycosyltransferase/glycogen phosphorylase"/>
    <property type="match status" value="1"/>
</dbReference>
<proteinExistence type="predicted"/>
<dbReference type="AlphaFoldDB" id="A0A6I6LW12"/>
<dbReference type="PANTHER" id="PTHR45947:SF3">
    <property type="entry name" value="SULFOQUINOVOSYL TRANSFERASE SQD2"/>
    <property type="match status" value="1"/>
</dbReference>
<dbReference type="RefSeq" id="WP_158188056.1">
    <property type="nucleotide sequence ID" value="NZ_CP046902.1"/>
</dbReference>
<dbReference type="InterPro" id="IPR050194">
    <property type="entry name" value="Glycosyltransferase_grp1"/>
</dbReference>
<dbReference type="GO" id="GO:0016758">
    <property type="term" value="F:hexosyltransferase activity"/>
    <property type="evidence" value="ECO:0007669"/>
    <property type="project" value="TreeGrafter"/>
</dbReference>
<dbReference type="OrthoDB" id="4611853at2"/>
<dbReference type="EMBL" id="CP046902">
    <property type="protein sequence ID" value="QGZ30561.1"/>
    <property type="molecule type" value="Genomic_DNA"/>
</dbReference>
<evidence type="ECO:0000313" key="3">
    <source>
        <dbReference type="EMBL" id="QGZ30561.1"/>
    </source>
</evidence>